<dbReference type="InterPro" id="IPR050706">
    <property type="entry name" value="Cyclic-di-GMP_PDE-like"/>
</dbReference>
<evidence type="ECO:0000313" key="4">
    <source>
        <dbReference type="Proteomes" id="UP000051908"/>
    </source>
</evidence>
<dbReference type="InterPro" id="IPR001633">
    <property type="entry name" value="EAL_dom"/>
</dbReference>
<evidence type="ECO:0000313" key="3">
    <source>
        <dbReference type="EMBL" id="KRL30171.1"/>
    </source>
</evidence>
<protein>
    <submittedName>
        <fullName evidence="3">Diguanylate cyclase phosphodiesterase domain-containing protein</fullName>
    </submittedName>
</protein>
<dbReference type="Gene3D" id="3.20.20.450">
    <property type="entry name" value="EAL domain"/>
    <property type="match status" value="1"/>
</dbReference>
<gene>
    <name evidence="3" type="ORF">FD33_GL000253</name>
</gene>
<dbReference type="RefSeq" id="WP_025085867.1">
    <property type="nucleotide sequence ID" value="NZ_AZES01000094.1"/>
</dbReference>
<dbReference type="PROSITE" id="PS50883">
    <property type="entry name" value="EAL"/>
    <property type="match status" value="1"/>
</dbReference>
<keyword evidence="1" id="KW-0472">Membrane</keyword>
<dbReference type="EMBL" id="AZES01000094">
    <property type="protein sequence ID" value="KRL30171.1"/>
    <property type="molecule type" value="Genomic_DNA"/>
</dbReference>
<organism evidence="3 4">
    <name type="scientific">Companilactobacillus paralimentarius DSM 13238 = JCM 10415</name>
    <dbReference type="NCBI Taxonomy" id="1122151"/>
    <lineage>
        <taxon>Bacteria</taxon>
        <taxon>Bacillati</taxon>
        <taxon>Bacillota</taxon>
        <taxon>Bacilli</taxon>
        <taxon>Lactobacillales</taxon>
        <taxon>Lactobacillaceae</taxon>
        <taxon>Companilactobacillus</taxon>
    </lineage>
</organism>
<dbReference type="PANTHER" id="PTHR33121">
    <property type="entry name" value="CYCLIC DI-GMP PHOSPHODIESTERASE PDEF"/>
    <property type="match status" value="1"/>
</dbReference>
<dbReference type="GO" id="GO:0071111">
    <property type="term" value="F:cyclic-guanylate-specific phosphodiesterase activity"/>
    <property type="evidence" value="ECO:0007669"/>
    <property type="project" value="InterPro"/>
</dbReference>
<keyword evidence="4" id="KW-1185">Reference proteome</keyword>
<dbReference type="Pfam" id="PF00563">
    <property type="entry name" value="EAL"/>
    <property type="match status" value="1"/>
</dbReference>
<dbReference type="OrthoDB" id="2247423at2"/>
<dbReference type="InterPro" id="IPR035919">
    <property type="entry name" value="EAL_sf"/>
</dbReference>
<feature type="domain" description="EAL" evidence="2">
    <location>
        <begin position="29"/>
        <end position="274"/>
    </location>
</feature>
<dbReference type="PANTHER" id="PTHR33121:SF70">
    <property type="entry name" value="SIGNALING PROTEIN YKOW"/>
    <property type="match status" value="1"/>
</dbReference>
<keyword evidence="1" id="KW-1133">Transmembrane helix</keyword>
<dbReference type="Proteomes" id="UP000051908">
    <property type="component" value="Unassembled WGS sequence"/>
</dbReference>
<dbReference type="GeneID" id="96668317"/>
<feature type="transmembrane region" description="Helical" evidence="1">
    <location>
        <begin position="9"/>
        <end position="30"/>
    </location>
</feature>
<comment type="caution">
    <text evidence="3">The sequence shown here is derived from an EMBL/GenBank/DDBJ whole genome shotgun (WGS) entry which is preliminary data.</text>
</comment>
<reference evidence="3 4" key="1">
    <citation type="journal article" date="2015" name="Genome Announc.">
        <title>Expanding the biotechnology potential of lactobacilli through comparative genomics of 213 strains and associated genera.</title>
        <authorList>
            <person name="Sun Z."/>
            <person name="Harris H.M."/>
            <person name="McCann A."/>
            <person name="Guo C."/>
            <person name="Argimon S."/>
            <person name="Zhang W."/>
            <person name="Yang X."/>
            <person name="Jeffery I.B."/>
            <person name="Cooney J.C."/>
            <person name="Kagawa T.F."/>
            <person name="Liu W."/>
            <person name="Song Y."/>
            <person name="Salvetti E."/>
            <person name="Wrobel A."/>
            <person name="Rasinkangas P."/>
            <person name="Parkhill J."/>
            <person name="Rea M.C."/>
            <person name="O'Sullivan O."/>
            <person name="Ritari J."/>
            <person name="Douillard F.P."/>
            <person name="Paul Ross R."/>
            <person name="Yang R."/>
            <person name="Briner A.E."/>
            <person name="Felis G.E."/>
            <person name="de Vos W.M."/>
            <person name="Barrangou R."/>
            <person name="Klaenhammer T.R."/>
            <person name="Caufield P.W."/>
            <person name="Cui Y."/>
            <person name="Zhang H."/>
            <person name="O'Toole P.W."/>
        </authorList>
    </citation>
    <scope>NUCLEOTIDE SEQUENCE [LARGE SCALE GENOMIC DNA]</scope>
    <source>
        <strain evidence="3 4">DSM 13238</strain>
    </source>
</reference>
<name>A0A0R1PMD9_9LACO</name>
<evidence type="ECO:0000256" key="1">
    <source>
        <dbReference type="SAM" id="Phobius"/>
    </source>
</evidence>
<dbReference type="SMART" id="SM00052">
    <property type="entry name" value="EAL"/>
    <property type="match status" value="1"/>
</dbReference>
<proteinExistence type="predicted"/>
<sequence length="277" mass="32898">MNLAFLEIILLRLTLITLVIFIITIVIYYWKSRKTSNNYLENKNFNLKYFIQKQVDFNGKIIGYECLLRQQHTDGSWSLPEQLDSLPLQRVVFLLEDTFKSLPTEKIRLSINLEYNQIISSDFQYFVRWTISKIEPMQLSIEYTSAYGPKHVNHYLFESRIKNAKKYGMEFSIDNVGSEMKSLKQIEWMLPFVDSIKYSMCNFRKEDPNVWLDLNLQSWNKISKENNIELILMGIENKDDEDLAKLLKIKTRQGYLFGHPENPKKIRVKNDVQKTKK</sequence>
<dbReference type="AlphaFoldDB" id="A0A0R1PMD9"/>
<accession>A0A0R1PMD9</accession>
<dbReference type="PATRIC" id="fig|1122151.5.peg.262"/>
<keyword evidence="1" id="KW-0812">Transmembrane</keyword>
<evidence type="ECO:0000259" key="2">
    <source>
        <dbReference type="PROSITE" id="PS50883"/>
    </source>
</evidence>
<dbReference type="SUPFAM" id="SSF141868">
    <property type="entry name" value="EAL domain-like"/>
    <property type="match status" value="1"/>
</dbReference>